<evidence type="ECO:0000313" key="2">
    <source>
        <dbReference type="Proteomes" id="UP000186905"/>
    </source>
</evidence>
<organism evidence="1 2">
    <name type="scientific">Photobacterium proteolyticum</name>
    <dbReference type="NCBI Taxonomy" id="1903952"/>
    <lineage>
        <taxon>Bacteria</taxon>
        <taxon>Pseudomonadati</taxon>
        <taxon>Pseudomonadota</taxon>
        <taxon>Gammaproteobacteria</taxon>
        <taxon>Vibrionales</taxon>
        <taxon>Vibrionaceae</taxon>
        <taxon>Photobacterium</taxon>
    </lineage>
</organism>
<sequence>MKTREQIVLEILDIYPKLTDAKGFIFFGSLQEKPPYEMATYCSWRLSHEEAAEYRIARKAIVDFLDSLLENIRVLSPRPHGYLKVDSSGISLHWVTKDIVDTMLDNIEKVSKLDCYRIATSHTRRIAT</sequence>
<dbReference type="OrthoDB" id="5916785at2"/>
<keyword evidence="2" id="KW-1185">Reference proteome</keyword>
<proteinExistence type="predicted"/>
<accession>A0A1Q9H7D3</accession>
<dbReference type="STRING" id="1903952.BIT28_14150"/>
<dbReference type="EMBL" id="MJIL01000027">
    <property type="protein sequence ID" value="OLQ83773.1"/>
    <property type="molecule type" value="Genomic_DNA"/>
</dbReference>
<evidence type="ECO:0000313" key="1">
    <source>
        <dbReference type="EMBL" id="OLQ83773.1"/>
    </source>
</evidence>
<gene>
    <name evidence="1" type="ORF">BIT28_14150</name>
</gene>
<protein>
    <submittedName>
        <fullName evidence="1">Uncharacterized protein</fullName>
    </submittedName>
</protein>
<dbReference type="RefSeq" id="WP_075761652.1">
    <property type="nucleotide sequence ID" value="NZ_MJIL01000027.1"/>
</dbReference>
<comment type="caution">
    <text evidence="1">The sequence shown here is derived from an EMBL/GenBank/DDBJ whole genome shotgun (WGS) entry which is preliminary data.</text>
</comment>
<reference evidence="1 2" key="1">
    <citation type="submission" date="2016-09" db="EMBL/GenBank/DDBJ databases">
        <title>Photobacterium proteolyticum sp. nov. a protease producing bacterium isolated from ocean sediments of Laizhou Bay.</title>
        <authorList>
            <person name="Li Y."/>
        </authorList>
    </citation>
    <scope>NUCLEOTIDE SEQUENCE [LARGE SCALE GENOMIC DNA]</scope>
    <source>
        <strain evidence="1 2">13-12</strain>
    </source>
</reference>
<dbReference type="AlphaFoldDB" id="A0A1Q9H7D3"/>
<dbReference type="Proteomes" id="UP000186905">
    <property type="component" value="Unassembled WGS sequence"/>
</dbReference>
<name>A0A1Q9H7D3_9GAMM</name>